<dbReference type="PANTHER" id="PTHR28106:SF1">
    <property type="entry name" value="MITOCHONDRIAL ATPASE COMPLEX SUBUNIT ATP10"/>
    <property type="match status" value="1"/>
</dbReference>
<evidence type="ECO:0000313" key="3">
    <source>
        <dbReference type="Proteomes" id="UP000294933"/>
    </source>
</evidence>
<protein>
    <recommendedName>
        <fullName evidence="4">F1F0 ATP synthase assembly protein Atp10</fullName>
    </recommendedName>
</protein>
<accession>A0A4Y7Q5X9</accession>
<organism evidence="2 3">
    <name type="scientific">Rickenella mellea</name>
    <dbReference type="NCBI Taxonomy" id="50990"/>
    <lineage>
        <taxon>Eukaryota</taxon>
        <taxon>Fungi</taxon>
        <taxon>Dikarya</taxon>
        <taxon>Basidiomycota</taxon>
        <taxon>Agaricomycotina</taxon>
        <taxon>Agaricomycetes</taxon>
        <taxon>Hymenochaetales</taxon>
        <taxon>Rickenellaceae</taxon>
        <taxon>Rickenella</taxon>
    </lineage>
</organism>
<feature type="region of interest" description="Disordered" evidence="1">
    <location>
        <begin position="14"/>
        <end position="43"/>
    </location>
</feature>
<evidence type="ECO:0000256" key="1">
    <source>
        <dbReference type="SAM" id="MobiDB-lite"/>
    </source>
</evidence>
<dbReference type="PANTHER" id="PTHR28106">
    <property type="entry name" value="MITOCHONDRIAL ATPASE COMPLEX SUBUNIT ATP10"/>
    <property type="match status" value="1"/>
</dbReference>
<dbReference type="STRING" id="50990.A0A4Y7Q5X9"/>
<evidence type="ECO:0008006" key="4">
    <source>
        <dbReference type="Google" id="ProtNLM"/>
    </source>
</evidence>
<sequence>MLPRHFRVGSVRRRVGSQHVLSRSNSTSSSTPTPKDVVAQEDKQAQEDVLPFLPRPLGVVDPPSTLRKTWTEKTQELMDQDVRMARRKHIVKEATKGYYSDFHALRKFGGKTWIGPPSLIREQNALYFPDVAGVSLSTREKAHTTDICAGNISVVAMMSTKISEEHVDSFVRPTNDAYLKDPRYRFVQINLQENTLKGFLVSFYLNTLRKTIPPELHSTYLFSTQNMEYEREPLGMTNKHIGFVYLLDQNLKVRWAGGGLARDEESRSLRTCVHVLLNRISRPVASSPPLNQ</sequence>
<reference evidence="2 3" key="1">
    <citation type="submission" date="2018-06" db="EMBL/GenBank/DDBJ databases">
        <title>A transcriptomic atlas of mushroom development highlights an independent origin of complex multicellularity.</title>
        <authorList>
            <consortium name="DOE Joint Genome Institute"/>
            <person name="Krizsan K."/>
            <person name="Almasi E."/>
            <person name="Merenyi Z."/>
            <person name="Sahu N."/>
            <person name="Viragh M."/>
            <person name="Koszo T."/>
            <person name="Mondo S."/>
            <person name="Kiss B."/>
            <person name="Balint B."/>
            <person name="Kues U."/>
            <person name="Barry K."/>
            <person name="Hegedus J.C."/>
            <person name="Henrissat B."/>
            <person name="Johnson J."/>
            <person name="Lipzen A."/>
            <person name="Ohm R."/>
            <person name="Nagy I."/>
            <person name="Pangilinan J."/>
            <person name="Yan J."/>
            <person name="Xiong Y."/>
            <person name="Grigoriev I.V."/>
            <person name="Hibbett D.S."/>
            <person name="Nagy L.G."/>
        </authorList>
    </citation>
    <scope>NUCLEOTIDE SEQUENCE [LARGE SCALE GENOMIC DNA]</scope>
    <source>
        <strain evidence="2 3">SZMC22713</strain>
    </source>
</reference>
<dbReference type="InterPro" id="IPR007849">
    <property type="entry name" value="ATP10"/>
</dbReference>
<dbReference type="EMBL" id="ML170173">
    <property type="protein sequence ID" value="TDL22825.1"/>
    <property type="molecule type" value="Genomic_DNA"/>
</dbReference>
<evidence type="ECO:0000313" key="2">
    <source>
        <dbReference type="EMBL" id="TDL22825.1"/>
    </source>
</evidence>
<dbReference type="GO" id="GO:0005743">
    <property type="term" value="C:mitochondrial inner membrane"/>
    <property type="evidence" value="ECO:0007669"/>
    <property type="project" value="TreeGrafter"/>
</dbReference>
<dbReference type="VEuPathDB" id="FungiDB:BD410DRAFT_199975"/>
<proteinExistence type="predicted"/>
<gene>
    <name evidence="2" type="ORF">BD410DRAFT_199975</name>
</gene>
<name>A0A4Y7Q5X9_9AGAM</name>
<dbReference type="Pfam" id="PF05176">
    <property type="entry name" value="ATP-synt_10"/>
    <property type="match status" value="1"/>
</dbReference>
<dbReference type="Proteomes" id="UP000294933">
    <property type="component" value="Unassembled WGS sequence"/>
</dbReference>
<dbReference type="AlphaFoldDB" id="A0A4Y7Q5X9"/>
<dbReference type="GO" id="GO:0033615">
    <property type="term" value="P:mitochondrial proton-transporting ATP synthase complex assembly"/>
    <property type="evidence" value="ECO:0007669"/>
    <property type="project" value="TreeGrafter"/>
</dbReference>
<keyword evidence="3" id="KW-1185">Reference proteome</keyword>
<dbReference type="OrthoDB" id="17089at2759"/>
<feature type="compositionally biased region" description="Low complexity" evidence="1">
    <location>
        <begin position="22"/>
        <end position="34"/>
    </location>
</feature>